<dbReference type="PANTHER" id="PTHR43968:SF6">
    <property type="entry name" value="GLUTATHIONE S-TRANSFERASE OMEGA"/>
    <property type="match status" value="1"/>
</dbReference>
<dbReference type="SFLD" id="SFLDS00019">
    <property type="entry name" value="Glutathione_Transferase_(cytos"/>
    <property type="match status" value="1"/>
</dbReference>
<feature type="domain" description="GST N-terminal" evidence="1">
    <location>
        <begin position="1"/>
        <end position="83"/>
    </location>
</feature>
<evidence type="ECO:0000313" key="3">
    <source>
        <dbReference type="Proteomes" id="UP000294656"/>
    </source>
</evidence>
<accession>A0A4R6MJS6</accession>
<dbReference type="Gene3D" id="1.20.1050.10">
    <property type="match status" value="1"/>
</dbReference>
<reference evidence="2 3" key="1">
    <citation type="submission" date="2019-03" db="EMBL/GenBank/DDBJ databases">
        <title>Genomic Encyclopedia of Type Strains, Phase III (KMG-III): the genomes of soil and plant-associated and newly described type strains.</title>
        <authorList>
            <person name="Whitman W."/>
        </authorList>
    </citation>
    <scope>NUCLEOTIDE SEQUENCE [LARGE SCALE GENOMIC DNA]</scope>
    <source>
        <strain evidence="2 3">CECT 7378</strain>
    </source>
</reference>
<organism evidence="2 3">
    <name type="scientific">Marinomonas balearica</name>
    <dbReference type="NCBI Taxonomy" id="491947"/>
    <lineage>
        <taxon>Bacteria</taxon>
        <taxon>Pseudomonadati</taxon>
        <taxon>Pseudomonadota</taxon>
        <taxon>Gammaproteobacteria</taxon>
        <taxon>Oceanospirillales</taxon>
        <taxon>Oceanospirillaceae</taxon>
        <taxon>Marinomonas</taxon>
    </lineage>
</organism>
<dbReference type="PANTHER" id="PTHR43968">
    <property type="match status" value="1"/>
</dbReference>
<dbReference type="GO" id="GO:0005737">
    <property type="term" value="C:cytoplasm"/>
    <property type="evidence" value="ECO:0007669"/>
    <property type="project" value="TreeGrafter"/>
</dbReference>
<comment type="caution">
    <text evidence="2">The sequence shown here is derived from an EMBL/GenBank/DDBJ whole genome shotgun (WGS) entry which is preliminary data.</text>
</comment>
<dbReference type="RefSeq" id="WP_133501921.1">
    <property type="nucleotide sequence ID" value="NZ_SNXC01000002.1"/>
</dbReference>
<dbReference type="PROSITE" id="PS50404">
    <property type="entry name" value="GST_NTER"/>
    <property type="match status" value="1"/>
</dbReference>
<keyword evidence="2" id="KW-0808">Transferase</keyword>
<dbReference type="InterPro" id="IPR036282">
    <property type="entry name" value="Glutathione-S-Trfase_C_sf"/>
</dbReference>
<dbReference type="Pfam" id="PF13409">
    <property type="entry name" value="GST_N_2"/>
    <property type="match status" value="1"/>
</dbReference>
<dbReference type="Gene3D" id="3.40.30.10">
    <property type="entry name" value="Glutaredoxin"/>
    <property type="match status" value="1"/>
</dbReference>
<name>A0A4R6MJS6_9GAMM</name>
<dbReference type="SUPFAM" id="SSF52833">
    <property type="entry name" value="Thioredoxin-like"/>
    <property type="match status" value="1"/>
</dbReference>
<sequence length="221" mass="24793">MKLLWSPRSPFARKVAIVLHELNLQDETTKVLTNLALPITPPKSILEVNPLGKIPALILENGKVLMDSRVICEYLNSSHNGSLYGTDYEANTTHLIWQSLADGLNETLLLWRTEINRGDTKSTAICANFETKVGATMAHLNTNIQQFRQEKFGIGHIATLCVLGQLDFRWSSSEWRRSFPELAAWAQDVSDRPSVKENPSAVEDSSTAFPIKAPQIQFFKE</sequence>
<protein>
    <submittedName>
        <fullName evidence="2">Glutathione S-transferase</fullName>
    </submittedName>
</protein>
<dbReference type="EMBL" id="SNXC01000002">
    <property type="protein sequence ID" value="TDP01201.1"/>
    <property type="molecule type" value="Genomic_DNA"/>
</dbReference>
<dbReference type="InterPro" id="IPR050983">
    <property type="entry name" value="GST_Omega/HSP26"/>
</dbReference>
<dbReference type="InterPro" id="IPR040079">
    <property type="entry name" value="Glutathione_S-Trfase"/>
</dbReference>
<evidence type="ECO:0000313" key="2">
    <source>
        <dbReference type="EMBL" id="TDP01201.1"/>
    </source>
</evidence>
<dbReference type="SUPFAM" id="SSF47616">
    <property type="entry name" value="GST C-terminal domain-like"/>
    <property type="match status" value="1"/>
</dbReference>
<evidence type="ECO:0000259" key="1">
    <source>
        <dbReference type="PROSITE" id="PS50404"/>
    </source>
</evidence>
<proteinExistence type="predicted"/>
<keyword evidence="3" id="KW-1185">Reference proteome</keyword>
<dbReference type="AlphaFoldDB" id="A0A4R6MJS6"/>
<dbReference type="InterPro" id="IPR036249">
    <property type="entry name" value="Thioredoxin-like_sf"/>
</dbReference>
<dbReference type="Proteomes" id="UP000294656">
    <property type="component" value="Unassembled WGS sequence"/>
</dbReference>
<dbReference type="OrthoDB" id="9782992at2"/>
<dbReference type="CDD" id="cd03049">
    <property type="entry name" value="GST_N_3"/>
    <property type="match status" value="1"/>
</dbReference>
<dbReference type="InterPro" id="IPR004045">
    <property type="entry name" value="Glutathione_S-Trfase_N"/>
</dbReference>
<gene>
    <name evidence="2" type="ORF">DFP79_0102</name>
</gene>
<dbReference type="GO" id="GO:0016740">
    <property type="term" value="F:transferase activity"/>
    <property type="evidence" value="ECO:0007669"/>
    <property type="project" value="UniProtKB-KW"/>
</dbReference>